<name>A0A378YUZ6_9NOCA</name>
<evidence type="ECO:0000313" key="8">
    <source>
        <dbReference type="Proteomes" id="UP000255467"/>
    </source>
</evidence>
<evidence type="ECO:0000256" key="2">
    <source>
        <dbReference type="ARBA" id="ARBA00022487"/>
    </source>
</evidence>
<feature type="compositionally biased region" description="Low complexity" evidence="5">
    <location>
        <begin position="507"/>
        <end position="535"/>
    </location>
</feature>
<dbReference type="InterPro" id="IPR000675">
    <property type="entry name" value="Cutinase/axe"/>
</dbReference>
<dbReference type="Pfam" id="PF01083">
    <property type="entry name" value="Cutinase"/>
    <property type="match status" value="1"/>
</dbReference>
<keyword evidence="4" id="KW-1015">Disulfide bond</keyword>
<dbReference type="AlphaFoldDB" id="A0A378YUZ6"/>
<protein>
    <submittedName>
        <fullName evidence="7">Cutinase</fullName>
    </submittedName>
</protein>
<dbReference type="RefSeq" id="WP_255222357.1">
    <property type="nucleotide sequence ID" value="NZ_UGRY01000002.1"/>
</dbReference>
<keyword evidence="8" id="KW-1185">Reference proteome</keyword>
<dbReference type="EMBL" id="UGRY01000002">
    <property type="protein sequence ID" value="SUA80357.1"/>
    <property type="molecule type" value="Genomic_DNA"/>
</dbReference>
<dbReference type="PANTHER" id="PTHR33630">
    <property type="entry name" value="CUTINASE RV1984C-RELATED-RELATED"/>
    <property type="match status" value="1"/>
</dbReference>
<feature type="region of interest" description="Disordered" evidence="5">
    <location>
        <begin position="473"/>
        <end position="552"/>
    </location>
</feature>
<evidence type="ECO:0000256" key="1">
    <source>
        <dbReference type="ARBA" id="ARBA00007534"/>
    </source>
</evidence>
<evidence type="ECO:0000256" key="3">
    <source>
        <dbReference type="ARBA" id="ARBA00022801"/>
    </source>
</evidence>
<dbReference type="SUPFAM" id="SSF53474">
    <property type="entry name" value="alpha/beta-Hydrolases"/>
    <property type="match status" value="1"/>
</dbReference>
<accession>A0A378YUZ6</accession>
<organism evidence="7 8">
    <name type="scientific">Nocardia otitidiscaviarum</name>
    <dbReference type="NCBI Taxonomy" id="1823"/>
    <lineage>
        <taxon>Bacteria</taxon>
        <taxon>Bacillati</taxon>
        <taxon>Actinomycetota</taxon>
        <taxon>Actinomycetes</taxon>
        <taxon>Mycobacteriales</taxon>
        <taxon>Nocardiaceae</taxon>
        <taxon>Nocardia</taxon>
    </lineage>
</organism>
<keyword evidence="2" id="KW-0719">Serine esterase</keyword>
<feature type="chain" id="PRO_5016714239" evidence="6">
    <location>
        <begin position="31"/>
        <end position="552"/>
    </location>
</feature>
<feature type="compositionally biased region" description="Low complexity" evidence="5">
    <location>
        <begin position="489"/>
        <end position="500"/>
    </location>
</feature>
<evidence type="ECO:0000256" key="4">
    <source>
        <dbReference type="ARBA" id="ARBA00023157"/>
    </source>
</evidence>
<sequence>MLSWARIRHSAVLATAVSVIAAVGIGGASAAPTDQQPPIETCPALFALGIQGTGQSSPDAAVTTDTGMLSTVFRPMLAAAPDDGLVARAYVPYDSSFGGATSANETPYAQSVSGGLGTLKSMARSVLDRCEHTRIAVTGYSQGAHVASLFAQEVGAGRGAIPADKVAAVALFGDPTRNPGAPLFPGSPGKVTPDAVPGTGGEALSRITAQPAQVAYGGGIGPERDVAANFGALTGRVASFCTAGDLACDVPEDAALLKVVANIAGQVKLSGGDPIGSLMSIGQALAFTSIKTVTNVVNNDISGTSLSNLRISPQKSISQRLAEASDPRNQVNIPDAFQALLKLGTIAINTVVTVVRTVLTPGNIAEIATAGLANPLAGLAVLGTKVVGAVTQLVPPTTIDNLVTEAFEAVVENLQDNKDLFDANTWVRYWQTAQKHDYSNPQGSDFGDSPAQFVGQWFAALAHDLAGVHDYGSAPKGGSDRPEGGFDFAPSTTSAPSTAPDGQFPLGGPSDATTPPSTSPAPLFAPTTAPTTNPAGSGGFPLASPAQPQVIP</sequence>
<keyword evidence="6" id="KW-0732">Signal</keyword>
<dbReference type="Gene3D" id="3.40.50.1820">
    <property type="entry name" value="alpha/beta hydrolase"/>
    <property type="match status" value="1"/>
</dbReference>
<dbReference type="InterPro" id="IPR029058">
    <property type="entry name" value="AB_hydrolase_fold"/>
</dbReference>
<reference evidence="7 8" key="1">
    <citation type="submission" date="2018-06" db="EMBL/GenBank/DDBJ databases">
        <authorList>
            <consortium name="Pathogen Informatics"/>
            <person name="Doyle S."/>
        </authorList>
    </citation>
    <scope>NUCLEOTIDE SEQUENCE [LARGE SCALE GENOMIC DNA]</scope>
    <source>
        <strain evidence="7 8">NCTC1934</strain>
    </source>
</reference>
<keyword evidence="3" id="KW-0378">Hydrolase</keyword>
<dbReference type="GO" id="GO:0052689">
    <property type="term" value="F:carboxylic ester hydrolase activity"/>
    <property type="evidence" value="ECO:0007669"/>
    <property type="project" value="UniProtKB-KW"/>
</dbReference>
<proteinExistence type="inferred from homology"/>
<dbReference type="STRING" id="1406858.GCA_000710895_06332"/>
<evidence type="ECO:0000313" key="7">
    <source>
        <dbReference type="EMBL" id="SUA80357.1"/>
    </source>
</evidence>
<dbReference type="Proteomes" id="UP000255467">
    <property type="component" value="Unassembled WGS sequence"/>
</dbReference>
<evidence type="ECO:0000256" key="5">
    <source>
        <dbReference type="SAM" id="MobiDB-lite"/>
    </source>
</evidence>
<gene>
    <name evidence="7" type="ORF">NCTC1934_04237</name>
</gene>
<dbReference type="PANTHER" id="PTHR33630:SF9">
    <property type="entry name" value="CUTINASE 4"/>
    <property type="match status" value="1"/>
</dbReference>
<dbReference type="SMART" id="SM01110">
    <property type="entry name" value="Cutinase"/>
    <property type="match status" value="1"/>
</dbReference>
<comment type="similarity">
    <text evidence="1">Belongs to the cutinase family.</text>
</comment>
<feature type="signal peptide" evidence="6">
    <location>
        <begin position="1"/>
        <end position="30"/>
    </location>
</feature>
<evidence type="ECO:0000256" key="6">
    <source>
        <dbReference type="SAM" id="SignalP"/>
    </source>
</evidence>